<evidence type="ECO:0000256" key="1">
    <source>
        <dbReference type="ARBA" id="ARBA00007154"/>
    </source>
</evidence>
<dbReference type="Proteomes" id="UP000248214">
    <property type="component" value="Unassembled WGS sequence"/>
</dbReference>
<evidence type="ECO:0000256" key="4">
    <source>
        <dbReference type="PIRSR" id="PIRSR000858-1"/>
    </source>
</evidence>
<evidence type="ECO:0000256" key="2">
    <source>
        <dbReference type="ARBA" id="ARBA00022679"/>
    </source>
</evidence>
<dbReference type="InterPro" id="IPR004165">
    <property type="entry name" value="CoA_trans_fam_I"/>
</dbReference>
<organism evidence="5 6">
    <name type="scientific">Salipaludibacillus keqinensis</name>
    <dbReference type="NCBI Taxonomy" id="2045207"/>
    <lineage>
        <taxon>Bacteria</taxon>
        <taxon>Bacillati</taxon>
        <taxon>Bacillota</taxon>
        <taxon>Bacilli</taxon>
        <taxon>Bacillales</taxon>
        <taxon>Bacillaceae</taxon>
    </lineage>
</organism>
<keyword evidence="2 3" id="KW-0808">Transferase</keyword>
<dbReference type="RefSeq" id="WP_110611966.1">
    <property type="nucleotide sequence ID" value="NZ_PDOD01000006.1"/>
</dbReference>
<comment type="similarity">
    <text evidence="1 3">Belongs to the 3-oxoacid CoA-transferase family.</text>
</comment>
<dbReference type="EMBL" id="PDOD01000006">
    <property type="protein sequence ID" value="PYZ91683.1"/>
    <property type="molecule type" value="Genomic_DNA"/>
</dbReference>
<dbReference type="OrthoDB" id="9805230at2"/>
<name>A0A323TGJ9_9BACI</name>
<keyword evidence="6" id="KW-1185">Reference proteome</keyword>
<evidence type="ECO:0000256" key="3">
    <source>
        <dbReference type="PIRNR" id="PIRNR000858"/>
    </source>
</evidence>
<dbReference type="AlphaFoldDB" id="A0A323TGJ9"/>
<protein>
    <submittedName>
        <fullName evidence="5">Acyl CoA:acetate/3-ketoacid CoA transferase</fullName>
    </submittedName>
</protein>
<dbReference type="Gene3D" id="3.40.1080.10">
    <property type="entry name" value="Glutaconate Coenzyme A-transferase"/>
    <property type="match status" value="2"/>
</dbReference>
<sequence>MSKVMTAKEAVSQIESGAMVATGGFVGNGHPEELTQALEERYLEEGAPKNLSLVYAAGQGDGKDRGLNHLGYEGLVSKVIGGHWGLAPKLQKLAIDNKIEAYNLPQGVITHMFRDIAAGKPGTISHVGLRTFVDPRNDGGKINEFTKNDMVELMTFNDKEYLFYHSFPIHVAIIRATYADEFGNATMEKEVASLEVLSMAQAAKNSGGIVLMQVEKVVENGTLDPRMVKIPGILVDAVVEAKQENHMQTFAEQYNPTYSGEVKVSLDKLKPLPLNERKIIARRSAMELIPNAITNLGIGVPEGVASVASEEGVISNMRLTLESGPIGGIPAGGLSFGASTNPDSIIDQPYQFDFYDGGGLDLAFLGLAQLDEEGNVNVSKFGTKVTGAGGFINITQNAKKVVFCGTFTAGGLKVDIQDDKLSIVQEGKMKKFVKAVQQITFSGPFAAELNRPIMYITERAVFELGPKGLVLTEIAPGIDLEQDILAHMDFKPVISDELKLMDLSIFKDEKMGLNCEASSAVLRK</sequence>
<gene>
    <name evidence="5" type="ORF">CR194_18820</name>
</gene>
<dbReference type="InterPro" id="IPR014388">
    <property type="entry name" value="3-oxoacid_CoA-transferase"/>
</dbReference>
<evidence type="ECO:0000313" key="5">
    <source>
        <dbReference type="EMBL" id="PYZ91683.1"/>
    </source>
</evidence>
<dbReference type="Pfam" id="PF01144">
    <property type="entry name" value="CoA_trans"/>
    <property type="match status" value="1"/>
</dbReference>
<feature type="active site" description="5-glutamyl coenzyme A thioester intermediate" evidence="4">
    <location>
        <position position="322"/>
    </location>
</feature>
<dbReference type="GO" id="GO:0008410">
    <property type="term" value="F:CoA-transferase activity"/>
    <property type="evidence" value="ECO:0007669"/>
    <property type="project" value="InterPro"/>
</dbReference>
<comment type="caution">
    <text evidence="5">The sequence shown here is derived from an EMBL/GenBank/DDBJ whole genome shotgun (WGS) entry which is preliminary data.</text>
</comment>
<dbReference type="InterPro" id="IPR037171">
    <property type="entry name" value="NagB/RpiA_transferase-like"/>
</dbReference>
<reference evidence="5 6" key="1">
    <citation type="submission" date="2017-10" db="EMBL/GenBank/DDBJ databases">
        <title>Bacillus sp. nov., a halophilic bacterium isolated from a Keqin Lake.</title>
        <authorList>
            <person name="Wang H."/>
        </authorList>
    </citation>
    <scope>NUCLEOTIDE SEQUENCE [LARGE SCALE GENOMIC DNA]</scope>
    <source>
        <strain evidence="5 6">KQ-12</strain>
    </source>
</reference>
<dbReference type="SUPFAM" id="SSF100950">
    <property type="entry name" value="NagB/RpiA/CoA transferase-like"/>
    <property type="match status" value="2"/>
</dbReference>
<dbReference type="PIRSF" id="PIRSF000858">
    <property type="entry name" value="SCOT-t"/>
    <property type="match status" value="1"/>
</dbReference>
<dbReference type="PANTHER" id="PTHR43293:SF1">
    <property type="entry name" value="ACETATE COA-TRANSFERASE YDIF"/>
    <property type="match status" value="1"/>
</dbReference>
<evidence type="ECO:0000313" key="6">
    <source>
        <dbReference type="Proteomes" id="UP000248214"/>
    </source>
</evidence>
<accession>A0A323TGJ9</accession>
<proteinExistence type="inferred from homology"/>
<dbReference type="SMART" id="SM00882">
    <property type="entry name" value="CoA_trans"/>
    <property type="match status" value="1"/>
</dbReference>
<dbReference type="GO" id="GO:0046952">
    <property type="term" value="P:ketone body catabolic process"/>
    <property type="evidence" value="ECO:0007669"/>
    <property type="project" value="InterPro"/>
</dbReference>
<dbReference type="PANTHER" id="PTHR43293">
    <property type="entry name" value="ACETATE COA-TRANSFERASE YDIF"/>
    <property type="match status" value="1"/>
</dbReference>